<evidence type="ECO:0000313" key="3">
    <source>
        <dbReference type="EMBL" id="MCQ8190419.1"/>
    </source>
</evidence>
<evidence type="ECO:0000259" key="2">
    <source>
        <dbReference type="Pfam" id="PF01796"/>
    </source>
</evidence>
<sequence length="148" mass="15325">MTTDPRSRAATGPEAAPELQATPGPQATPGLQGARCAGCPVTVYPADDTCPRCGGPADPVVLPGAGTLWTWTVQRYAPKSPPYQPPPGGFVPFALGYVELSEDVRVAAVLDVDDLDGLDHLRIGMPLSVTAGPGVPRARPTTPAEERS</sequence>
<feature type="domain" description="ChsH2 C-terminal OB-fold" evidence="2">
    <location>
        <begin position="60"/>
        <end position="129"/>
    </location>
</feature>
<keyword evidence="4" id="KW-1185">Reference proteome</keyword>
<dbReference type="Proteomes" id="UP001204746">
    <property type="component" value="Unassembled WGS sequence"/>
</dbReference>
<feature type="region of interest" description="Disordered" evidence="1">
    <location>
        <begin position="1"/>
        <end position="31"/>
    </location>
</feature>
<gene>
    <name evidence="3" type="ORF">NP777_19510</name>
</gene>
<dbReference type="RefSeq" id="WP_256651447.1">
    <property type="nucleotide sequence ID" value="NZ_JANIAA010000011.1"/>
</dbReference>
<evidence type="ECO:0000256" key="1">
    <source>
        <dbReference type="SAM" id="MobiDB-lite"/>
    </source>
</evidence>
<reference evidence="3 4" key="1">
    <citation type="submission" date="2022-07" db="EMBL/GenBank/DDBJ databases">
        <authorList>
            <person name="Phongsopitanun W."/>
            <person name="Tanasupawat S."/>
        </authorList>
    </citation>
    <scope>NUCLEOTIDE SEQUENCE [LARGE SCALE GENOMIC DNA]</scope>
    <source>
        <strain evidence="3 4">RCU-064</strain>
    </source>
</reference>
<dbReference type="InterPro" id="IPR012340">
    <property type="entry name" value="NA-bd_OB-fold"/>
</dbReference>
<protein>
    <submittedName>
        <fullName evidence="3">OB-fold domain-containing protein</fullName>
    </submittedName>
</protein>
<comment type="caution">
    <text evidence="3">The sequence shown here is derived from an EMBL/GenBank/DDBJ whole genome shotgun (WGS) entry which is preliminary data.</text>
</comment>
<name>A0ABT1UZ68_9ACTN</name>
<dbReference type="SUPFAM" id="SSF50249">
    <property type="entry name" value="Nucleic acid-binding proteins"/>
    <property type="match status" value="1"/>
</dbReference>
<evidence type="ECO:0000313" key="4">
    <source>
        <dbReference type="Proteomes" id="UP001204746"/>
    </source>
</evidence>
<accession>A0ABT1UZ68</accession>
<proteinExistence type="predicted"/>
<dbReference type="InterPro" id="IPR002878">
    <property type="entry name" value="ChsH2_C"/>
</dbReference>
<dbReference type="Pfam" id="PF01796">
    <property type="entry name" value="OB_ChsH2_C"/>
    <property type="match status" value="1"/>
</dbReference>
<organism evidence="3 4">
    <name type="scientific">Streptomyces rugosispiralis</name>
    <dbReference type="NCBI Taxonomy" id="2967341"/>
    <lineage>
        <taxon>Bacteria</taxon>
        <taxon>Bacillati</taxon>
        <taxon>Actinomycetota</taxon>
        <taxon>Actinomycetes</taxon>
        <taxon>Kitasatosporales</taxon>
        <taxon>Streptomycetaceae</taxon>
        <taxon>Streptomyces</taxon>
    </lineage>
</organism>
<dbReference type="EMBL" id="JANIAA010000011">
    <property type="protein sequence ID" value="MCQ8190419.1"/>
    <property type="molecule type" value="Genomic_DNA"/>
</dbReference>